<proteinExistence type="predicted"/>
<evidence type="ECO:0000313" key="1">
    <source>
        <dbReference type="EMBL" id="MDE5417560.1"/>
    </source>
</evidence>
<evidence type="ECO:0000313" key="2">
    <source>
        <dbReference type="Proteomes" id="UP001528920"/>
    </source>
</evidence>
<gene>
    <name evidence="1" type="ORF">L3049_06025</name>
</gene>
<keyword evidence="2" id="KW-1185">Reference proteome</keyword>
<name>A0ABT5VQ58_9BACT</name>
<sequence>MKIIFLCGSLEPGRDGVGDYSRRLAGELIRQGHQSALLALYDKNVPKILEEEQESEGISIPVLRISTQLAANSRFTKAKTWIDQFDPEWLSLQYVPFSFQKKGLPFGLASKLKKIGIGRKWQIMFHELWVGMDSESPFKYKVWGEVQKIIIHNIIAIVKPVKIHTQTRLYQAQLSRLGYKANYLPLFGNIPVIIQKEKKSSINEQLTFLLFGSIHPGAPIVPFVKELAVYGQNNNKTIHFQFIGRCGTELENWCTACENAGLKTEVLGEQSIEKISDVLSMADWGISSTPLLLIEKSGTAAAMQEHKLPIICVSRNWEVKNAEKTLNYIPYYKKGKLEKTLAREEQESVLNSLAEISQQLSNSLIKI</sequence>
<protein>
    <recommendedName>
        <fullName evidence="3">Glycosyltransferase subfamily 4-like N-terminal domain-containing protein</fullName>
    </recommendedName>
</protein>
<organism evidence="1 2">
    <name type="scientific">Paralabilibaculum antarcticum</name>
    <dbReference type="NCBI Taxonomy" id="2912572"/>
    <lineage>
        <taxon>Bacteria</taxon>
        <taxon>Pseudomonadati</taxon>
        <taxon>Bacteroidota</taxon>
        <taxon>Bacteroidia</taxon>
        <taxon>Marinilabiliales</taxon>
        <taxon>Marinifilaceae</taxon>
        <taxon>Paralabilibaculum</taxon>
    </lineage>
</organism>
<evidence type="ECO:0008006" key="3">
    <source>
        <dbReference type="Google" id="ProtNLM"/>
    </source>
</evidence>
<dbReference type="Gene3D" id="3.40.50.2000">
    <property type="entry name" value="Glycogen Phosphorylase B"/>
    <property type="match status" value="1"/>
</dbReference>
<reference evidence="1 2" key="1">
    <citation type="submission" date="2022-01" db="EMBL/GenBank/DDBJ databases">
        <title>Labilibaculum sp. nov, a marine bacterium isolated from Antarctica.</title>
        <authorList>
            <person name="Dai W."/>
        </authorList>
    </citation>
    <scope>NUCLEOTIDE SEQUENCE [LARGE SCALE GENOMIC DNA]</scope>
    <source>
        <strain evidence="1 2">DW002</strain>
    </source>
</reference>
<dbReference type="EMBL" id="JAKJSC010000001">
    <property type="protein sequence ID" value="MDE5417560.1"/>
    <property type="molecule type" value="Genomic_DNA"/>
</dbReference>
<accession>A0ABT5VQ58</accession>
<dbReference type="Proteomes" id="UP001528920">
    <property type="component" value="Unassembled WGS sequence"/>
</dbReference>
<comment type="caution">
    <text evidence="1">The sequence shown here is derived from an EMBL/GenBank/DDBJ whole genome shotgun (WGS) entry which is preliminary data.</text>
</comment>
<dbReference type="RefSeq" id="WP_275108902.1">
    <property type="nucleotide sequence ID" value="NZ_JAKJSC010000001.1"/>
</dbReference>
<dbReference type="SUPFAM" id="SSF53756">
    <property type="entry name" value="UDP-Glycosyltransferase/glycogen phosphorylase"/>
    <property type="match status" value="1"/>
</dbReference>